<feature type="region of interest" description="Disordered" evidence="1">
    <location>
        <begin position="44"/>
        <end position="116"/>
    </location>
</feature>
<evidence type="ECO:0000313" key="3">
    <source>
        <dbReference type="Proteomes" id="UP001152622"/>
    </source>
</evidence>
<gene>
    <name evidence="2" type="ORF">SKAU_G00184420</name>
</gene>
<protein>
    <submittedName>
        <fullName evidence="2">Uncharacterized protein</fullName>
    </submittedName>
</protein>
<dbReference type="OrthoDB" id="10610714at2759"/>
<sequence>MTGPSKVHLEGRVPVQECRKRSGPLHVKFKPRALHAQHDFDTARCVSPERDGGGATTATLCAPTRKPSPRGGRLNQRGNAAVALRHSRLTDQTSEDPLSSGRWGTPGNPSVRADKIWNPDMHPVIVVGGPSYAQAGP</sequence>
<comment type="caution">
    <text evidence="2">The sequence shown here is derived from an EMBL/GenBank/DDBJ whole genome shotgun (WGS) entry which is preliminary data.</text>
</comment>
<name>A0A9Q1FCS3_SYNKA</name>
<evidence type="ECO:0000313" key="2">
    <source>
        <dbReference type="EMBL" id="KAJ8355648.1"/>
    </source>
</evidence>
<dbReference type="Proteomes" id="UP001152622">
    <property type="component" value="Chromosome 6"/>
</dbReference>
<organism evidence="2 3">
    <name type="scientific">Synaphobranchus kaupii</name>
    <name type="common">Kaup's arrowtooth eel</name>
    <dbReference type="NCBI Taxonomy" id="118154"/>
    <lineage>
        <taxon>Eukaryota</taxon>
        <taxon>Metazoa</taxon>
        <taxon>Chordata</taxon>
        <taxon>Craniata</taxon>
        <taxon>Vertebrata</taxon>
        <taxon>Euteleostomi</taxon>
        <taxon>Actinopterygii</taxon>
        <taxon>Neopterygii</taxon>
        <taxon>Teleostei</taxon>
        <taxon>Anguilliformes</taxon>
        <taxon>Synaphobranchidae</taxon>
        <taxon>Synaphobranchus</taxon>
    </lineage>
</organism>
<keyword evidence="3" id="KW-1185">Reference proteome</keyword>
<reference evidence="2" key="1">
    <citation type="journal article" date="2023" name="Science">
        <title>Genome structures resolve the early diversification of teleost fishes.</title>
        <authorList>
            <person name="Parey E."/>
            <person name="Louis A."/>
            <person name="Montfort J."/>
            <person name="Bouchez O."/>
            <person name="Roques C."/>
            <person name="Iampietro C."/>
            <person name="Lluch J."/>
            <person name="Castinel A."/>
            <person name="Donnadieu C."/>
            <person name="Desvignes T."/>
            <person name="Floi Bucao C."/>
            <person name="Jouanno E."/>
            <person name="Wen M."/>
            <person name="Mejri S."/>
            <person name="Dirks R."/>
            <person name="Jansen H."/>
            <person name="Henkel C."/>
            <person name="Chen W.J."/>
            <person name="Zahm M."/>
            <person name="Cabau C."/>
            <person name="Klopp C."/>
            <person name="Thompson A.W."/>
            <person name="Robinson-Rechavi M."/>
            <person name="Braasch I."/>
            <person name="Lecointre G."/>
            <person name="Bobe J."/>
            <person name="Postlethwait J.H."/>
            <person name="Berthelot C."/>
            <person name="Roest Crollius H."/>
            <person name="Guiguen Y."/>
        </authorList>
    </citation>
    <scope>NUCLEOTIDE SEQUENCE</scope>
    <source>
        <strain evidence="2">WJC10195</strain>
    </source>
</reference>
<proteinExistence type="predicted"/>
<accession>A0A9Q1FCS3</accession>
<dbReference type="AlphaFoldDB" id="A0A9Q1FCS3"/>
<evidence type="ECO:0000256" key="1">
    <source>
        <dbReference type="SAM" id="MobiDB-lite"/>
    </source>
</evidence>
<dbReference type="EMBL" id="JAINUF010000006">
    <property type="protein sequence ID" value="KAJ8355648.1"/>
    <property type="molecule type" value="Genomic_DNA"/>
</dbReference>